<comment type="caution">
    <text evidence="2">The sequence shown here is derived from an EMBL/GenBank/DDBJ whole genome shotgun (WGS) entry which is preliminary data.</text>
</comment>
<sequence length="164" mass="18733">MHALPFPTSRHERTYMKEATTSISVSVWGWRMYVRGKGASLCDRVRTSLPPSLPPSPLRPNIGGARWCLAGIQASRGVRQSVSQSASRLLSVRFVRGAMKRDSVSTRMWLGSFLSFFFFFFFFLINYPSRLLRGSDEGSVNKVRNCAPLLFFPFFFFCGERKKK</sequence>
<name>A0ABQ8GB36_9PEZI</name>
<keyword evidence="1" id="KW-0472">Membrane</keyword>
<organism evidence="2 3">
    <name type="scientific">Macrophomina phaseolina</name>
    <dbReference type="NCBI Taxonomy" id="35725"/>
    <lineage>
        <taxon>Eukaryota</taxon>
        <taxon>Fungi</taxon>
        <taxon>Dikarya</taxon>
        <taxon>Ascomycota</taxon>
        <taxon>Pezizomycotina</taxon>
        <taxon>Dothideomycetes</taxon>
        <taxon>Dothideomycetes incertae sedis</taxon>
        <taxon>Botryosphaeriales</taxon>
        <taxon>Botryosphaeriaceae</taxon>
        <taxon>Macrophomina</taxon>
    </lineage>
</organism>
<evidence type="ECO:0000313" key="3">
    <source>
        <dbReference type="Proteomes" id="UP000774617"/>
    </source>
</evidence>
<dbReference type="EMBL" id="JAGTJR010000013">
    <property type="protein sequence ID" value="KAH7050330.1"/>
    <property type="molecule type" value="Genomic_DNA"/>
</dbReference>
<keyword evidence="3" id="KW-1185">Reference proteome</keyword>
<feature type="transmembrane region" description="Helical" evidence="1">
    <location>
        <begin position="139"/>
        <end position="158"/>
    </location>
</feature>
<feature type="transmembrane region" description="Helical" evidence="1">
    <location>
        <begin position="108"/>
        <end position="127"/>
    </location>
</feature>
<dbReference type="Proteomes" id="UP000774617">
    <property type="component" value="Unassembled WGS sequence"/>
</dbReference>
<keyword evidence="1" id="KW-0812">Transmembrane</keyword>
<proteinExistence type="predicted"/>
<reference evidence="2 3" key="1">
    <citation type="journal article" date="2021" name="Nat. Commun.">
        <title>Genetic determinants of endophytism in the Arabidopsis root mycobiome.</title>
        <authorList>
            <person name="Mesny F."/>
            <person name="Miyauchi S."/>
            <person name="Thiergart T."/>
            <person name="Pickel B."/>
            <person name="Atanasova L."/>
            <person name="Karlsson M."/>
            <person name="Huettel B."/>
            <person name="Barry K.W."/>
            <person name="Haridas S."/>
            <person name="Chen C."/>
            <person name="Bauer D."/>
            <person name="Andreopoulos W."/>
            <person name="Pangilinan J."/>
            <person name="LaButti K."/>
            <person name="Riley R."/>
            <person name="Lipzen A."/>
            <person name="Clum A."/>
            <person name="Drula E."/>
            <person name="Henrissat B."/>
            <person name="Kohler A."/>
            <person name="Grigoriev I.V."/>
            <person name="Martin F.M."/>
            <person name="Hacquard S."/>
        </authorList>
    </citation>
    <scope>NUCLEOTIDE SEQUENCE [LARGE SCALE GENOMIC DNA]</scope>
    <source>
        <strain evidence="2 3">MPI-SDFR-AT-0080</strain>
    </source>
</reference>
<evidence type="ECO:0008006" key="4">
    <source>
        <dbReference type="Google" id="ProtNLM"/>
    </source>
</evidence>
<evidence type="ECO:0000256" key="1">
    <source>
        <dbReference type="SAM" id="Phobius"/>
    </source>
</evidence>
<gene>
    <name evidence="2" type="ORF">B0J12DRAFT_93938</name>
</gene>
<protein>
    <recommendedName>
        <fullName evidence="4">Transmembrane protein</fullName>
    </recommendedName>
</protein>
<keyword evidence="1" id="KW-1133">Transmembrane helix</keyword>
<evidence type="ECO:0000313" key="2">
    <source>
        <dbReference type="EMBL" id="KAH7050330.1"/>
    </source>
</evidence>
<accession>A0ABQ8GB36</accession>